<keyword evidence="4" id="KW-0436">Ligase</keyword>
<accession>A0A7Z0KB92</accession>
<dbReference type="GO" id="GO:0005737">
    <property type="term" value="C:cytoplasm"/>
    <property type="evidence" value="ECO:0007669"/>
    <property type="project" value="TreeGrafter"/>
</dbReference>
<evidence type="ECO:0000256" key="2">
    <source>
        <dbReference type="SAM" id="MobiDB-lite"/>
    </source>
</evidence>
<dbReference type="EMBL" id="JACCFY010000001">
    <property type="protein sequence ID" value="NYJ79728.1"/>
    <property type="molecule type" value="Genomic_DNA"/>
</dbReference>
<feature type="domain" description="ATP-grasp" evidence="3">
    <location>
        <begin position="115"/>
        <end position="334"/>
    </location>
</feature>
<dbReference type="GO" id="GO:0018169">
    <property type="term" value="F:ribosomal S6-glutamic acid ligase activity"/>
    <property type="evidence" value="ECO:0007669"/>
    <property type="project" value="TreeGrafter"/>
</dbReference>
<dbReference type="InterPro" id="IPR011761">
    <property type="entry name" value="ATP-grasp"/>
</dbReference>
<dbReference type="Gene3D" id="3.30.470.20">
    <property type="entry name" value="ATP-grasp fold, B domain"/>
    <property type="match status" value="1"/>
</dbReference>
<dbReference type="PANTHER" id="PTHR21621:SF0">
    <property type="entry name" value="BETA-CITRYLGLUTAMATE SYNTHASE B-RELATED"/>
    <property type="match status" value="1"/>
</dbReference>
<keyword evidence="1" id="KW-0547">Nucleotide-binding</keyword>
<dbReference type="Pfam" id="PF02786">
    <property type="entry name" value="CPSase_L_D2"/>
    <property type="match status" value="1"/>
</dbReference>
<proteinExistence type="predicted"/>
<evidence type="ECO:0000256" key="1">
    <source>
        <dbReference type="PROSITE-ProRule" id="PRU00409"/>
    </source>
</evidence>
<sequence>MSSSADFTGEALEGRRRQRARHALAFQDPQSPTRRLLARFPDVDWAAPREFASAPSPTRQLVAAARRKKVTKHEVQHGYRTFTLNGDVIGGLNQRTHTLVSDQAKRACRARPLAKQYLQAMGVPTPAGRGFRVREFDDAVAHCAELDGPVTIKPATGAAGVGVSWAVKAEEDLRPAWEYARAARTTPLQRSLELLVEEHVTGMDVRVYVVGETPVAAVARLPLFIVGDGRSTVRRLVEDAVAARSTNSYLAKHAPEVDDDALAELGLKTSAVLPAGEMRDISGTSNPLVGGVTLDITTELCHGHRELAVDAMWALPGLRAAAVDMVVPHLEVSDGAVVVDLHDDADLSLHRYPSYGAVRRPADAIIEQMIQRARR</sequence>
<protein>
    <submittedName>
        <fullName evidence="4">Cyanophycin synthetase</fullName>
        <ecNumber evidence="4">6.3.2.29</ecNumber>
        <ecNumber evidence="4">6.3.2.30</ecNumber>
    </submittedName>
</protein>
<keyword evidence="1" id="KW-0067">ATP-binding</keyword>
<dbReference type="InterPro" id="IPR005479">
    <property type="entry name" value="CPAse_ATP-bd"/>
</dbReference>
<dbReference type="EC" id="6.3.2.30" evidence="4"/>
<dbReference type="GO" id="GO:0071161">
    <property type="term" value="F:cyanophycin synthetase activity (L-arginine-adding)"/>
    <property type="evidence" value="ECO:0007669"/>
    <property type="project" value="UniProtKB-EC"/>
</dbReference>
<dbReference type="GO" id="GO:0005524">
    <property type="term" value="F:ATP binding"/>
    <property type="evidence" value="ECO:0007669"/>
    <property type="project" value="UniProtKB-UniRule"/>
</dbReference>
<name>A0A7Z0KB92_9MICC</name>
<dbReference type="Proteomes" id="UP000535437">
    <property type="component" value="Unassembled WGS sequence"/>
</dbReference>
<dbReference type="PANTHER" id="PTHR21621">
    <property type="entry name" value="RIBOSOMAL PROTEIN S6 MODIFICATION PROTEIN"/>
    <property type="match status" value="1"/>
</dbReference>
<gene>
    <name evidence="4" type="ORF">HNR09_003139</name>
</gene>
<dbReference type="GO" id="GO:0071160">
    <property type="term" value="F:cyanophycin synthetase activity (L-aspartate-adding)"/>
    <property type="evidence" value="ECO:0007669"/>
    <property type="project" value="UniProtKB-EC"/>
</dbReference>
<organism evidence="4 5">
    <name type="scientific">Nesterenkonia xinjiangensis</name>
    <dbReference type="NCBI Taxonomy" id="225327"/>
    <lineage>
        <taxon>Bacteria</taxon>
        <taxon>Bacillati</taxon>
        <taxon>Actinomycetota</taxon>
        <taxon>Actinomycetes</taxon>
        <taxon>Micrococcales</taxon>
        <taxon>Micrococcaceae</taxon>
        <taxon>Nesterenkonia</taxon>
    </lineage>
</organism>
<dbReference type="GO" id="GO:0009432">
    <property type="term" value="P:SOS response"/>
    <property type="evidence" value="ECO:0007669"/>
    <property type="project" value="TreeGrafter"/>
</dbReference>
<dbReference type="EC" id="6.3.2.29" evidence="4"/>
<reference evidence="4 5" key="1">
    <citation type="submission" date="2020-07" db="EMBL/GenBank/DDBJ databases">
        <title>Sequencing the genomes of 1000 actinobacteria strains.</title>
        <authorList>
            <person name="Klenk H.-P."/>
        </authorList>
    </citation>
    <scope>NUCLEOTIDE SEQUENCE [LARGE SCALE GENOMIC DNA]</scope>
    <source>
        <strain evidence="4 5">DSM 15475</strain>
    </source>
</reference>
<dbReference type="PROSITE" id="PS50975">
    <property type="entry name" value="ATP_GRASP"/>
    <property type="match status" value="1"/>
</dbReference>
<comment type="caution">
    <text evidence="4">The sequence shown here is derived from an EMBL/GenBank/DDBJ whole genome shotgun (WGS) entry which is preliminary data.</text>
</comment>
<evidence type="ECO:0000313" key="5">
    <source>
        <dbReference type="Proteomes" id="UP000535437"/>
    </source>
</evidence>
<evidence type="ECO:0000313" key="4">
    <source>
        <dbReference type="EMBL" id="NYJ79728.1"/>
    </source>
</evidence>
<dbReference type="GO" id="GO:0046872">
    <property type="term" value="F:metal ion binding"/>
    <property type="evidence" value="ECO:0007669"/>
    <property type="project" value="InterPro"/>
</dbReference>
<dbReference type="SUPFAM" id="SSF56059">
    <property type="entry name" value="Glutathione synthetase ATP-binding domain-like"/>
    <property type="match status" value="1"/>
</dbReference>
<dbReference type="AlphaFoldDB" id="A0A7Z0KB92"/>
<dbReference type="RefSeq" id="WP_179542899.1">
    <property type="nucleotide sequence ID" value="NZ_BAAALL010000003.1"/>
</dbReference>
<keyword evidence="5" id="KW-1185">Reference proteome</keyword>
<feature type="region of interest" description="Disordered" evidence="2">
    <location>
        <begin position="1"/>
        <end position="28"/>
    </location>
</feature>
<evidence type="ECO:0000259" key="3">
    <source>
        <dbReference type="PROSITE" id="PS50975"/>
    </source>
</evidence>